<accession>A0AAE0S4Y6</accession>
<sequence length="228" mass="26793">MVSKMTFGHENCRYPCWPTNTLENLYNPQVAMRIKSKIDLNLLKKGLHHLHVERLCDLDGSYKSTESLAGLLCEHIGIGCSAVNRRKVIFVYRKLLGNIFKSIQDREPLIRDRRKCQRPRRYNSNEYSLPLQKKRQCLYRKRIDCISPFERTYKKKENNPIQYDREYIHSSILGTYDTQAVLDRKNNLENLLYAADADHCQISYAIDAMVKPRDDASQSFVEDNTKNR</sequence>
<reference evidence="1" key="3">
    <citation type="submission" date="2023-05" db="EMBL/GenBank/DDBJ databases">
        <authorList>
            <person name="Smith C.H."/>
        </authorList>
    </citation>
    <scope>NUCLEOTIDE SEQUENCE</scope>
    <source>
        <strain evidence="1">CHS0354</strain>
        <tissue evidence="1">Mantle</tissue>
    </source>
</reference>
<keyword evidence="2" id="KW-1185">Reference proteome</keyword>
<gene>
    <name evidence="1" type="ORF">CHS0354_020097</name>
</gene>
<reference evidence="1" key="2">
    <citation type="journal article" date="2021" name="Genome Biol. Evol.">
        <title>Developing a high-quality reference genome for a parasitic bivalve with doubly uniparental inheritance (Bivalvia: Unionida).</title>
        <authorList>
            <person name="Smith C.H."/>
        </authorList>
    </citation>
    <scope>NUCLEOTIDE SEQUENCE</scope>
    <source>
        <strain evidence="1">CHS0354</strain>
        <tissue evidence="1">Mantle</tissue>
    </source>
</reference>
<evidence type="ECO:0000313" key="1">
    <source>
        <dbReference type="EMBL" id="KAK3585386.1"/>
    </source>
</evidence>
<dbReference type="Proteomes" id="UP001195483">
    <property type="component" value="Unassembled WGS sequence"/>
</dbReference>
<name>A0AAE0S4Y6_9BIVA</name>
<protein>
    <submittedName>
        <fullName evidence="1">Uncharacterized protein</fullName>
    </submittedName>
</protein>
<organism evidence="1 2">
    <name type="scientific">Potamilus streckersoni</name>
    <dbReference type="NCBI Taxonomy" id="2493646"/>
    <lineage>
        <taxon>Eukaryota</taxon>
        <taxon>Metazoa</taxon>
        <taxon>Spiralia</taxon>
        <taxon>Lophotrochozoa</taxon>
        <taxon>Mollusca</taxon>
        <taxon>Bivalvia</taxon>
        <taxon>Autobranchia</taxon>
        <taxon>Heteroconchia</taxon>
        <taxon>Palaeoheterodonta</taxon>
        <taxon>Unionida</taxon>
        <taxon>Unionoidea</taxon>
        <taxon>Unionidae</taxon>
        <taxon>Ambleminae</taxon>
        <taxon>Lampsilini</taxon>
        <taxon>Potamilus</taxon>
    </lineage>
</organism>
<comment type="caution">
    <text evidence="1">The sequence shown here is derived from an EMBL/GenBank/DDBJ whole genome shotgun (WGS) entry which is preliminary data.</text>
</comment>
<dbReference type="EMBL" id="JAEAOA010001226">
    <property type="protein sequence ID" value="KAK3585386.1"/>
    <property type="molecule type" value="Genomic_DNA"/>
</dbReference>
<proteinExistence type="predicted"/>
<reference evidence="1" key="1">
    <citation type="journal article" date="2021" name="Genome Biol. Evol.">
        <title>A High-Quality Reference Genome for a Parasitic Bivalve with Doubly Uniparental Inheritance (Bivalvia: Unionida).</title>
        <authorList>
            <person name="Smith C.H."/>
        </authorList>
    </citation>
    <scope>NUCLEOTIDE SEQUENCE</scope>
    <source>
        <strain evidence="1">CHS0354</strain>
    </source>
</reference>
<evidence type="ECO:0000313" key="2">
    <source>
        <dbReference type="Proteomes" id="UP001195483"/>
    </source>
</evidence>
<dbReference type="AlphaFoldDB" id="A0AAE0S4Y6"/>